<comment type="similarity">
    <text evidence="1">Belongs to the peptidase S13 family.</text>
</comment>
<evidence type="ECO:0000313" key="4">
    <source>
        <dbReference type="EMBL" id="OZG60829.1"/>
    </source>
</evidence>
<name>A0A261FNW4_9BIFI</name>
<dbReference type="GO" id="GO:0004185">
    <property type="term" value="F:serine-type carboxypeptidase activity"/>
    <property type="evidence" value="ECO:0007669"/>
    <property type="project" value="InterPro"/>
</dbReference>
<evidence type="ECO:0000256" key="3">
    <source>
        <dbReference type="SAM" id="Phobius"/>
    </source>
</evidence>
<protein>
    <submittedName>
        <fullName evidence="4">D-alanyl-D-alanine carboxypeptidase</fullName>
    </submittedName>
</protein>
<keyword evidence="3" id="KW-0812">Transmembrane</keyword>
<accession>A0A261FNW4</accession>
<dbReference type="PANTHER" id="PTHR30023">
    <property type="entry name" value="D-ALANYL-D-ALANINE CARBOXYPEPTIDASE"/>
    <property type="match status" value="1"/>
</dbReference>
<keyword evidence="4" id="KW-0121">Carboxypeptidase</keyword>
<dbReference type="Pfam" id="PF02113">
    <property type="entry name" value="Peptidase_S13"/>
    <property type="match status" value="2"/>
</dbReference>
<feature type="transmembrane region" description="Helical" evidence="3">
    <location>
        <begin position="20"/>
        <end position="42"/>
    </location>
</feature>
<organism evidence="4 5">
    <name type="scientific">Bifidobacterium myosotis</name>
    <dbReference type="NCBI Taxonomy" id="1630166"/>
    <lineage>
        <taxon>Bacteria</taxon>
        <taxon>Bacillati</taxon>
        <taxon>Actinomycetota</taxon>
        <taxon>Actinomycetes</taxon>
        <taxon>Bifidobacteriales</taxon>
        <taxon>Bifidobacteriaceae</taxon>
        <taxon>Bifidobacterium</taxon>
    </lineage>
</organism>
<keyword evidence="3" id="KW-0472">Membrane</keyword>
<dbReference type="Gene3D" id="3.40.710.10">
    <property type="entry name" value="DD-peptidase/beta-lactamase superfamily"/>
    <property type="match status" value="2"/>
</dbReference>
<keyword evidence="5" id="KW-1185">Reference proteome</keyword>
<dbReference type="PRINTS" id="PR00922">
    <property type="entry name" value="DADACBPTASE3"/>
</dbReference>
<proteinExistence type="inferred from homology"/>
<evidence type="ECO:0000313" key="5">
    <source>
        <dbReference type="Proteomes" id="UP000216871"/>
    </source>
</evidence>
<keyword evidence="2" id="KW-0378">Hydrolase</keyword>
<keyword evidence="4" id="KW-0645">Protease</keyword>
<sequence>MVSTAVSRRQRRETQRSVRYSHRLQLTVAISSLVTIALFAGYCVADVTDVLPGPLTLTNVSEPAFANPATAKAGTTIAGDFDATKPIDATAAARLVDELLAAEGVGSDVSVIIEDAQGTVDAEHEAGTAREPASTMKTLTALAASSTLNMASTLDTQVFLTQTDGGNTLTLKGNGDMLLGAGTSDPDHINGRAGLATLAGSVALALTQRGIDTVRLDYDDSLFGEERVPAGLRASDGAGDVTSGDYTMYYTPVSSMAIDGGRQYTDALPAPANPDDSGGYPELSQHTAADVAERFAALLAEQGITVDGAPTEGSTPAGVSPIASVSSATLAEILAFTLRHSDNTLAEEFGRLTALATGAQNTPAGGTKAVHDVLDGLGIDTSGLTMADCSGLSPDSELTVRTLAAVQQRNLTAGGAAAAAEGLSIAGLVGTAQYRYDDESVAGLLRVKTGSLASVTSMAGNVSRTNGGALAFAVVVNNPEDMDAARSAIDAFITKLAGL</sequence>
<dbReference type="EMBL" id="MWWW01000005">
    <property type="protein sequence ID" value="OZG60829.1"/>
    <property type="molecule type" value="Genomic_DNA"/>
</dbReference>
<evidence type="ECO:0000256" key="2">
    <source>
        <dbReference type="ARBA" id="ARBA00022801"/>
    </source>
</evidence>
<dbReference type="GO" id="GO:0006508">
    <property type="term" value="P:proteolysis"/>
    <property type="evidence" value="ECO:0007669"/>
    <property type="project" value="InterPro"/>
</dbReference>
<dbReference type="OrthoDB" id="56883at2"/>
<dbReference type="InterPro" id="IPR012338">
    <property type="entry name" value="Beta-lactam/transpept-like"/>
</dbReference>
<dbReference type="RefSeq" id="WP_094667145.1">
    <property type="nucleotide sequence ID" value="NZ_MWWW01000005.1"/>
</dbReference>
<dbReference type="SUPFAM" id="SSF56601">
    <property type="entry name" value="beta-lactamase/transpeptidase-like"/>
    <property type="match status" value="1"/>
</dbReference>
<evidence type="ECO:0000256" key="1">
    <source>
        <dbReference type="ARBA" id="ARBA00006096"/>
    </source>
</evidence>
<dbReference type="AlphaFoldDB" id="A0A261FNW4"/>
<dbReference type="InterPro" id="IPR000667">
    <property type="entry name" value="Peptidase_S13"/>
</dbReference>
<gene>
    <name evidence="4" type="ORF">BMYO_0626</name>
</gene>
<dbReference type="GO" id="GO:0000270">
    <property type="term" value="P:peptidoglycan metabolic process"/>
    <property type="evidence" value="ECO:0007669"/>
    <property type="project" value="TreeGrafter"/>
</dbReference>
<reference evidence="4 5" key="1">
    <citation type="journal article" date="2017" name="BMC Genomics">
        <title>Comparative genomic and phylogenomic analyses of the Bifidobacteriaceae family.</title>
        <authorList>
            <person name="Lugli G.A."/>
            <person name="Milani C."/>
            <person name="Turroni F."/>
            <person name="Duranti S."/>
            <person name="Mancabelli L."/>
            <person name="Mangifesta M."/>
            <person name="Ferrario C."/>
            <person name="Modesto M."/>
            <person name="Mattarelli P."/>
            <person name="Jiri K."/>
            <person name="van Sinderen D."/>
            <person name="Ventura M."/>
        </authorList>
    </citation>
    <scope>NUCLEOTIDE SEQUENCE [LARGE SCALE GENOMIC DNA]</scope>
    <source>
        <strain evidence="4 5">DSM 100196</strain>
    </source>
</reference>
<dbReference type="Proteomes" id="UP000216871">
    <property type="component" value="Unassembled WGS sequence"/>
</dbReference>
<dbReference type="PANTHER" id="PTHR30023:SF0">
    <property type="entry name" value="PENICILLIN-SENSITIVE CARBOXYPEPTIDASE A"/>
    <property type="match status" value="1"/>
</dbReference>
<keyword evidence="3" id="KW-1133">Transmembrane helix</keyword>
<comment type="caution">
    <text evidence="4">The sequence shown here is derived from an EMBL/GenBank/DDBJ whole genome shotgun (WGS) entry which is preliminary data.</text>
</comment>